<protein>
    <submittedName>
        <fullName evidence="1">Uncharacterized protein</fullName>
    </submittedName>
</protein>
<evidence type="ECO:0000313" key="2">
    <source>
        <dbReference type="Proteomes" id="UP000199514"/>
    </source>
</evidence>
<dbReference type="STRING" id="927664.SAMN05421780_1131"/>
<dbReference type="AlphaFoldDB" id="A0A1I1NC04"/>
<proteinExistence type="predicted"/>
<dbReference type="EMBL" id="FOLE01000013">
    <property type="protein sequence ID" value="SFC92998.1"/>
    <property type="molecule type" value="Genomic_DNA"/>
</dbReference>
<sequence length="113" mass="12759">YIPYRESVGIGKLFAAYAENATAEAIKIVGFDELTGCVYMELENGICINSCLGESVHYTTPYHEQEFISYKQAVKYKEYAEYLRSIQDGTPEAVQDIKFEDEGDNPYAVSSLF</sequence>
<reference evidence="1 2" key="1">
    <citation type="submission" date="2016-10" db="EMBL/GenBank/DDBJ databases">
        <authorList>
            <person name="de Groot N.N."/>
        </authorList>
    </citation>
    <scope>NUCLEOTIDE SEQUENCE [LARGE SCALE GENOMIC DNA]</scope>
    <source>
        <strain evidence="1 2">DSM 6793</strain>
    </source>
</reference>
<name>A0A1I1NC04_9BACT</name>
<dbReference type="RefSeq" id="WP_177199987.1">
    <property type="nucleotide sequence ID" value="NZ_FOLE01000013.1"/>
</dbReference>
<dbReference type="Proteomes" id="UP000199514">
    <property type="component" value="Unassembled WGS sequence"/>
</dbReference>
<accession>A0A1I1NC04</accession>
<organism evidence="1 2">
    <name type="scientific">Flexibacter flexilis DSM 6793</name>
    <dbReference type="NCBI Taxonomy" id="927664"/>
    <lineage>
        <taxon>Bacteria</taxon>
        <taxon>Pseudomonadati</taxon>
        <taxon>Bacteroidota</taxon>
        <taxon>Cytophagia</taxon>
        <taxon>Cytophagales</taxon>
        <taxon>Flexibacteraceae</taxon>
        <taxon>Flexibacter</taxon>
    </lineage>
</organism>
<gene>
    <name evidence="1" type="ORF">SAMN05421780_1131</name>
</gene>
<evidence type="ECO:0000313" key="1">
    <source>
        <dbReference type="EMBL" id="SFC92998.1"/>
    </source>
</evidence>
<feature type="non-terminal residue" evidence="1">
    <location>
        <position position="1"/>
    </location>
</feature>
<keyword evidence="2" id="KW-1185">Reference proteome</keyword>